<organism evidence="2 3">
    <name type="scientific">Ficus carica</name>
    <name type="common">Common fig</name>
    <dbReference type="NCBI Taxonomy" id="3494"/>
    <lineage>
        <taxon>Eukaryota</taxon>
        <taxon>Viridiplantae</taxon>
        <taxon>Streptophyta</taxon>
        <taxon>Embryophyta</taxon>
        <taxon>Tracheophyta</taxon>
        <taxon>Spermatophyta</taxon>
        <taxon>Magnoliopsida</taxon>
        <taxon>eudicotyledons</taxon>
        <taxon>Gunneridae</taxon>
        <taxon>Pentapetalae</taxon>
        <taxon>rosids</taxon>
        <taxon>fabids</taxon>
        <taxon>Rosales</taxon>
        <taxon>Moraceae</taxon>
        <taxon>Ficeae</taxon>
        <taxon>Ficus</taxon>
    </lineage>
</organism>
<dbReference type="Proteomes" id="UP001187192">
    <property type="component" value="Unassembled WGS sequence"/>
</dbReference>
<evidence type="ECO:0000313" key="3">
    <source>
        <dbReference type="Proteomes" id="UP001187192"/>
    </source>
</evidence>
<protein>
    <submittedName>
        <fullName evidence="2">Uncharacterized protein</fullName>
    </submittedName>
</protein>
<feature type="region of interest" description="Disordered" evidence="1">
    <location>
        <begin position="71"/>
        <end position="108"/>
    </location>
</feature>
<name>A0AA88DR99_FICCA</name>
<feature type="compositionally biased region" description="Basic and acidic residues" evidence="1">
    <location>
        <begin position="88"/>
        <end position="98"/>
    </location>
</feature>
<evidence type="ECO:0000256" key="1">
    <source>
        <dbReference type="SAM" id="MobiDB-lite"/>
    </source>
</evidence>
<proteinExistence type="predicted"/>
<reference evidence="2" key="1">
    <citation type="submission" date="2023-07" db="EMBL/GenBank/DDBJ databases">
        <title>draft genome sequence of fig (Ficus carica).</title>
        <authorList>
            <person name="Takahashi T."/>
            <person name="Nishimura K."/>
        </authorList>
    </citation>
    <scope>NUCLEOTIDE SEQUENCE</scope>
</reference>
<keyword evidence="3" id="KW-1185">Reference proteome</keyword>
<comment type="caution">
    <text evidence="2">The sequence shown here is derived from an EMBL/GenBank/DDBJ whole genome shotgun (WGS) entry which is preliminary data.</text>
</comment>
<dbReference type="AlphaFoldDB" id="A0AA88DR99"/>
<sequence>MQQRDIMRSCYELEFHQYLASQGLANSSTAMPPVYTTISSGPTTFYHHHHQKLERGVMTMRGCNFIPEERKRALASGGKQRKIGSLGRKRDENQENIKKSPQHRRRRALRMPCPHQVVKASRPSQNGARARAVRSARLRALGVPLKLQACGPRSQACSRVLRHAALLSASSPSPHEVLKIFSGPLDQKGGCWINLIG</sequence>
<evidence type="ECO:0000313" key="2">
    <source>
        <dbReference type="EMBL" id="GMN60207.1"/>
    </source>
</evidence>
<gene>
    <name evidence="2" type="ORF">TIFTF001_029302</name>
</gene>
<dbReference type="EMBL" id="BTGU01000096">
    <property type="protein sequence ID" value="GMN60207.1"/>
    <property type="molecule type" value="Genomic_DNA"/>
</dbReference>
<accession>A0AA88DR99</accession>